<evidence type="ECO:0000259" key="1">
    <source>
        <dbReference type="PROSITE" id="PS51340"/>
    </source>
</evidence>
<gene>
    <name evidence="2" type="ORF">IE877_09355</name>
</gene>
<dbReference type="Pfam" id="PF03473">
    <property type="entry name" value="MOSC"/>
    <property type="match status" value="1"/>
</dbReference>
<dbReference type="SUPFAM" id="SSF141673">
    <property type="entry name" value="MOSC N-terminal domain-like"/>
    <property type="match status" value="1"/>
</dbReference>
<comment type="caution">
    <text evidence="2">The sequence shown here is derived from an EMBL/GenBank/DDBJ whole genome shotgun (WGS) entry which is preliminary data.</text>
</comment>
<protein>
    <submittedName>
        <fullName evidence="2">MOSC domain-containing protein</fullName>
    </submittedName>
</protein>
<reference evidence="2 3" key="1">
    <citation type="submission" date="2020-09" db="EMBL/GenBank/DDBJ databases">
        <title>Methylomonas albis sp. nov. and Methylomonas fluvii sp. nov.: Two cold-adapted methanotrophs from the River Elbe and an amended description of Methylovulum psychrotolerans strain Eb1.</title>
        <authorList>
            <person name="Bussmann I.K."/>
            <person name="Klings K.-W."/>
            <person name="Warnstedt J."/>
            <person name="Hoppert M."/>
            <person name="Saborowski A."/>
            <person name="Horn F."/>
            <person name="Liebner S."/>
        </authorList>
    </citation>
    <scope>NUCLEOTIDE SEQUENCE [LARGE SCALE GENOMIC DNA]</scope>
    <source>
        <strain evidence="2 3">EbA</strain>
    </source>
</reference>
<name>A0ABR9CZG1_9GAMM</name>
<keyword evidence="3" id="KW-1185">Reference proteome</keyword>
<organism evidence="2 3">
    <name type="scientific">Methylomonas albis</name>
    <dbReference type="NCBI Taxonomy" id="1854563"/>
    <lineage>
        <taxon>Bacteria</taxon>
        <taxon>Pseudomonadati</taxon>
        <taxon>Pseudomonadota</taxon>
        <taxon>Gammaproteobacteria</taxon>
        <taxon>Methylococcales</taxon>
        <taxon>Methylococcaceae</taxon>
        <taxon>Methylomonas</taxon>
    </lineage>
</organism>
<dbReference type="SUPFAM" id="SSF50800">
    <property type="entry name" value="PK beta-barrel domain-like"/>
    <property type="match status" value="1"/>
</dbReference>
<dbReference type="InterPro" id="IPR005303">
    <property type="entry name" value="MOCOS_middle"/>
</dbReference>
<evidence type="ECO:0000313" key="2">
    <source>
        <dbReference type="EMBL" id="MBD9356095.1"/>
    </source>
</evidence>
<dbReference type="PROSITE" id="PS51340">
    <property type="entry name" value="MOSC"/>
    <property type="match status" value="1"/>
</dbReference>
<dbReference type="RefSeq" id="WP_192374482.1">
    <property type="nucleotide sequence ID" value="NZ_CAJHIV010000001.1"/>
</dbReference>
<dbReference type="InterPro" id="IPR005302">
    <property type="entry name" value="MoCF_Sase_C"/>
</dbReference>
<dbReference type="EMBL" id="JACXSS010000001">
    <property type="protein sequence ID" value="MBD9356095.1"/>
    <property type="molecule type" value="Genomic_DNA"/>
</dbReference>
<proteinExistence type="predicted"/>
<dbReference type="PANTHER" id="PTHR14237:SF19">
    <property type="entry name" value="MITOCHONDRIAL AMIDOXIME REDUCING COMPONENT 1"/>
    <property type="match status" value="1"/>
</dbReference>
<feature type="domain" description="MOSC" evidence="1">
    <location>
        <begin position="118"/>
        <end position="263"/>
    </location>
</feature>
<sequence length="277" mass="31508">MPVLTQIYIYPVKSLAGIRVDQWPVDDKGLLYDRKWMLIDNHRQFLSQRRLPKMALIKTRIENEQLILSAPHQADLALPLRANDGDDIEVVVWHDRCVAKTCGDAADAWLSDFLKADCRLVYQTDQDIRKVDPNYALDSDQTSFSDGFPFLIVSENSLNALNQAMQLEFDMVRFRPNLVVADCDSYAEDAWRRITINDIGFRLPKPCSRCSVPTIDPLTAETGKEPLITLNRLRKWQNKVYFGQNALHDKIGNLAVGQIVLIEETGEPQPPLSSTPI</sequence>
<dbReference type="Proteomes" id="UP000652176">
    <property type="component" value="Unassembled WGS sequence"/>
</dbReference>
<dbReference type="PANTHER" id="PTHR14237">
    <property type="entry name" value="MOLYBDOPTERIN COFACTOR SULFURASE MOSC"/>
    <property type="match status" value="1"/>
</dbReference>
<accession>A0ABR9CZG1</accession>
<dbReference type="Pfam" id="PF03476">
    <property type="entry name" value="MOSC_N"/>
    <property type="match status" value="1"/>
</dbReference>
<evidence type="ECO:0000313" key="3">
    <source>
        <dbReference type="Proteomes" id="UP000652176"/>
    </source>
</evidence>
<dbReference type="InterPro" id="IPR011037">
    <property type="entry name" value="Pyrv_Knase-like_insert_dom_sf"/>
</dbReference>